<dbReference type="NCBIfam" id="NF009102">
    <property type="entry name" value="PRK12446.1"/>
    <property type="match status" value="1"/>
</dbReference>
<keyword evidence="8 10" id="KW-0131">Cell cycle</keyword>
<dbReference type="GO" id="GO:0005886">
    <property type="term" value="C:plasma membrane"/>
    <property type="evidence" value="ECO:0007669"/>
    <property type="project" value="UniProtKB-SubCell"/>
</dbReference>
<dbReference type="InterPro" id="IPR006009">
    <property type="entry name" value="GlcNAc_MurG"/>
</dbReference>
<dbReference type="GO" id="GO:0051301">
    <property type="term" value="P:cell division"/>
    <property type="evidence" value="ECO:0007669"/>
    <property type="project" value="UniProtKB-KW"/>
</dbReference>
<dbReference type="HAMAP" id="MF_00033">
    <property type="entry name" value="MurG"/>
    <property type="match status" value="1"/>
</dbReference>
<keyword evidence="5 10" id="KW-0133">Cell shape</keyword>
<comment type="similarity">
    <text evidence="10">Belongs to the glycosyltransferase 28 family. MurG subfamily.</text>
</comment>
<dbReference type="Pfam" id="PF03033">
    <property type="entry name" value="Glyco_transf_28"/>
    <property type="match status" value="1"/>
</dbReference>
<gene>
    <name evidence="10" type="primary">murG</name>
    <name evidence="13" type="ORF">ERX27_07920</name>
</gene>
<evidence type="ECO:0000256" key="1">
    <source>
        <dbReference type="ARBA" id="ARBA00022475"/>
    </source>
</evidence>
<dbReference type="UniPathway" id="UPA00219"/>
<dbReference type="PANTHER" id="PTHR21015:SF27">
    <property type="entry name" value="UDP-N-ACETYLGLUCOSAMINE--N-ACETYLMURAMYL-(PENTAPEPTIDE) PYROPHOSPHORYL-UNDECAPRENOL N-ACETYLGLUCOSAMINE TRANSFERASE"/>
    <property type="match status" value="1"/>
</dbReference>
<evidence type="ECO:0000256" key="3">
    <source>
        <dbReference type="ARBA" id="ARBA00022676"/>
    </source>
</evidence>
<evidence type="ECO:0000313" key="13">
    <source>
        <dbReference type="EMBL" id="TDL95580.1"/>
    </source>
</evidence>
<dbReference type="EC" id="2.4.1.227" evidence="10"/>
<feature type="binding site" evidence="10">
    <location>
        <position position="195"/>
    </location>
    <ligand>
        <name>UDP-N-acetyl-alpha-D-glucosamine</name>
        <dbReference type="ChEBI" id="CHEBI:57705"/>
    </ligand>
</feature>
<dbReference type="EMBL" id="SCWA01000013">
    <property type="protein sequence ID" value="TDL95580.1"/>
    <property type="molecule type" value="Genomic_DNA"/>
</dbReference>
<accession>A0A4R6BCI4</accession>
<keyword evidence="2 10" id="KW-0132">Cell division</keyword>
<organism evidence="13 14">
    <name type="scientific">Macrococcus brunensis</name>
    <dbReference type="NCBI Taxonomy" id="198483"/>
    <lineage>
        <taxon>Bacteria</taxon>
        <taxon>Bacillati</taxon>
        <taxon>Bacillota</taxon>
        <taxon>Bacilli</taxon>
        <taxon>Bacillales</taxon>
        <taxon>Staphylococcaceae</taxon>
        <taxon>Macrococcus</taxon>
    </lineage>
</organism>
<keyword evidence="14" id="KW-1185">Reference proteome</keyword>
<dbReference type="Proteomes" id="UP000295310">
    <property type="component" value="Unassembled WGS sequence"/>
</dbReference>
<dbReference type="CDD" id="cd03785">
    <property type="entry name" value="GT28_MurG"/>
    <property type="match status" value="1"/>
</dbReference>
<keyword evidence="6 10" id="KW-0573">Peptidoglycan synthesis</keyword>
<protein>
    <recommendedName>
        <fullName evidence="10">UDP-N-acetylglucosamine--N-acetylmuramyl-(pentapeptide) pyrophosphoryl-undecaprenol N-acetylglucosamine transferase</fullName>
        <ecNumber evidence="10">2.4.1.227</ecNumber>
    </recommendedName>
    <alternativeName>
        <fullName evidence="10">Undecaprenyl-PP-MurNAc-pentapeptide-UDPGlcNAc GlcNAc transferase</fullName>
    </alternativeName>
</protein>
<feature type="binding site" evidence="10">
    <location>
        <position position="165"/>
    </location>
    <ligand>
        <name>UDP-N-acetyl-alpha-D-glucosamine</name>
        <dbReference type="ChEBI" id="CHEBI:57705"/>
    </ligand>
</feature>
<dbReference type="GO" id="GO:0071555">
    <property type="term" value="P:cell wall organization"/>
    <property type="evidence" value="ECO:0007669"/>
    <property type="project" value="UniProtKB-KW"/>
</dbReference>
<dbReference type="GO" id="GO:0005975">
    <property type="term" value="P:carbohydrate metabolic process"/>
    <property type="evidence" value="ECO:0007669"/>
    <property type="project" value="InterPro"/>
</dbReference>
<evidence type="ECO:0000256" key="2">
    <source>
        <dbReference type="ARBA" id="ARBA00022618"/>
    </source>
</evidence>
<dbReference type="AlphaFoldDB" id="A0A4R6BCI4"/>
<dbReference type="Pfam" id="PF04101">
    <property type="entry name" value="Glyco_tran_28_C"/>
    <property type="match status" value="1"/>
</dbReference>
<evidence type="ECO:0000256" key="5">
    <source>
        <dbReference type="ARBA" id="ARBA00022960"/>
    </source>
</evidence>
<sequence length="352" mass="38748">MKIAFTGGGTIGHVAVNMALIPEAEARNFDSIYIGSKKGIEKEMITSQFPNTRYYAISSGKLRRYLSVENAKDLVRVQKGVLDALKILRREKPDVVFSKGGFVTVPVVIAAKILNIKTIIHESDVTPGLANKIALKFATKLYTTFKETLNYVPAAKADYIGSIIRPDLLTGEEAKGYNLTGFDRERKVILVMGGSLGSKIINAVIRKNLKKLLLNYQIIHITGKGLLDPSISETGYKQFEFVKEELPHLYAITDLIVSRAGANAIFEFLALKKPMLLVPLGLDQSRGDQIDNAKLFKETGYADVLEESLIEALPEKIEALDSSQSEYITAMSRAGVSYTSATLLDKLLKDIS</sequence>
<evidence type="ECO:0000256" key="6">
    <source>
        <dbReference type="ARBA" id="ARBA00022984"/>
    </source>
</evidence>
<keyword evidence="7 10" id="KW-0472">Membrane</keyword>
<comment type="pathway">
    <text evidence="10">Cell wall biogenesis; peptidoglycan biosynthesis.</text>
</comment>
<comment type="function">
    <text evidence="10">Cell wall formation. Catalyzes the transfer of a GlcNAc subunit on undecaprenyl-pyrophosphoryl-MurNAc-pentapeptide (lipid intermediate I) to form undecaprenyl-pyrophosphoryl-MurNAc-(pentapeptide)GlcNAc (lipid intermediate II).</text>
</comment>
<dbReference type="OrthoDB" id="9808936at2"/>
<evidence type="ECO:0000256" key="10">
    <source>
        <dbReference type="HAMAP-Rule" id="MF_00033"/>
    </source>
</evidence>
<feature type="binding site" evidence="10">
    <location>
        <position position="289"/>
    </location>
    <ligand>
        <name>UDP-N-acetyl-alpha-D-glucosamine</name>
        <dbReference type="ChEBI" id="CHEBI:57705"/>
    </ligand>
</feature>
<evidence type="ECO:0000259" key="11">
    <source>
        <dbReference type="Pfam" id="PF03033"/>
    </source>
</evidence>
<dbReference type="GO" id="GO:0008360">
    <property type="term" value="P:regulation of cell shape"/>
    <property type="evidence" value="ECO:0007669"/>
    <property type="project" value="UniProtKB-KW"/>
</dbReference>
<dbReference type="SUPFAM" id="SSF53756">
    <property type="entry name" value="UDP-Glycosyltransferase/glycogen phosphorylase"/>
    <property type="match status" value="1"/>
</dbReference>
<evidence type="ECO:0000256" key="8">
    <source>
        <dbReference type="ARBA" id="ARBA00023306"/>
    </source>
</evidence>
<evidence type="ECO:0000256" key="7">
    <source>
        <dbReference type="ARBA" id="ARBA00023136"/>
    </source>
</evidence>
<dbReference type="Gene3D" id="3.40.50.2000">
    <property type="entry name" value="Glycogen Phosphorylase B"/>
    <property type="match status" value="2"/>
</dbReference>
<dbReference type="PANTHER" id="PTHR21015">
    <property type="entry name" value="UDP-N-ACETYLGLUCOSAMINE--N-ACETYLMURAMYL-(PENTAPEPTIDE) PYROPHOSPHORYL-UNDECAPRENOL N-ACETYLGLUCOSAMINE TRANSFERASE 1"/>
    <property type="match status" value="1"/>
</dbReference>
<comment type="caution">
    <text evidence="10">Lacks conserved residue(s) required for the propagation of feature annotation.</text>
</comment>
<feature type="domain" description="Glycosyl transferase family 28 C-terminal" evidence="12">
    <location>
        <begin position="188"/>
        <end position="334"/>
    </location>
</feature>
<keyword evidence="4 10" id="KW-0808">Transferase</keyword>
<evidence type="ECO:0000259" key="12">
    <source>
        <dbReference type="Pfam" id="PF04101"/>
    </source>
</evidence>
<dbReference type="GO" id="GO:0009252">
    <property type="term" value="P:peptidoglycan biosynthetic process"/>
    <property type="evidence" value="ECO:0007669"/>
    <property type="project" value="UniProtKB-UniRule"/>
</dbReference>
<dbReference type="GO" id="GO:0050511">
    <property type="term" value="F:undecaprenyldiphospho-muramoylpentapeptide beta-N-acetylglucosaminyltransferase activity"/>
    <property type="evidence" value="ECO:0007669"/>
    <property type="project" value="UniProtKB-UniRule"/>
</dbReference>
<reference evidence="13 14" key="1">
    <citation type="submission" date="2019-01" db="EMBL/GenBank/DDBJ databases">
        <title>Draft genome sequences of the type strains of six Macrococcus species.</title>
        <authorList>
            <person name="Mazhar S."/>
            <person name="Altermann E."/>
            <person name="Hill C."/>
            <person name="Mcauliffe O."/>
        </authorList>
    </citation>
    <scope>NUCLEOTIDE SEQUENCE [LARGE SCALE GENOMIC DNA]</scope>
    <source>
        <strain evidence="13 14">CCM4811</strain>
    </source>
</reference>
<evidence type="ECO:0000313" key="14">
    <source>
        <dbReference type="Proteomes" id="UP000295310"/>
    </source>
</evidence>
<proteinExistence type="inferred from homology"/>
<evidence type="ECO:0000256" key="4">
    <source>
        <dbReference type="ARBA" id="ARBA00022679"/>
    </source>
</evidence>
<comment type="catalytic activity">
    <reaction evidence="10">
        <text>di-trans,octa-cis-undecaprenyl diphospho-N-acetyl-alpha-D-muramoyl-L-alanyl-D-glutamyl-meso-2,6-diaminopimeloyl-D-alanyl-D-alanine + UDP-N-acetyl-alpha-D-glucosamine = di-trans,octa-cis-undecaprenyl diphospho-[N-acetyl-alpha-D-glucosaminyl-(1-&gt;4)]-N-acetyl-alpha-D-muramoyl-L-alanyl-D-glutamyl-meso-2,6-diaminopimeloyl-D-alanyl-D-alanine + UDP + H(+)</text>
        <dbReference type="Rhea" id="RHEA:31227"/>
        <dbReference type="ChEBI" id="CHEBI:15378"/>
        <dbReference type="ChEBI" id="CHEBI:57705"/>
        <dbReference type="ChEBI" id="CHEBI:58223"/>
        <dbReference type="ChEBI" id="CHEBI:61387"/>
        <dbReference type="ChEBI" id="CHEBI:61388"/>
        <dbReference type="EC" id="2.4.1.227"/>
    </reaction>
</comment>
<keyword evidence="1 10" id="KW-1003">Cell membrane</keyword>
<dbReference type="InterPro" id="IPR004276">
    <property type="entry name" value="GlycoTrans_28_N"/>
</dbReference>
<keyword evidence="3 10" id="KW-0328">Glycosyltransferase</keyword>
<evidence type="ECO:0000256" key="9">
    <source>
        <dbReference type="ARBA" id="ARBA00023316"/>
    </source>
</evidence>
<feature type="domain" description="Glycosyltransferase family 28 N-terminal" evidence="11">
    <location>
        <begin position="3"/>
        <end position="142"/>
    </location>
</feature>
<keyword evidence="9 10" id="KW-0961">Cell wall biogenesis/degradation</keyword>
<comment type="caution">
    <text evidence="13">The sequence shown here is derived from an EMBL/GenBank/DDBJ whole genome shotgun (WGS) entry which is preliminary data.</text>
</comment>
<name>A0A4R6BCI4_9STAP</name>
<dbReference type="InterPro" id="IPR007235">
    <property type="entry name" value="Glyco_trans_28_C"/>
</dbReference>
<dbReference type="GO" id="GO:0051991">
    <property type="term" value="F:UDP-N-acetyl-D-glucosamine:N-acetylmuramoyl-L-alanyl-D-glutamyl-meso-2,6-diaminopimelyl-D-alanyl-D-alanine-diphosphoundecaprenol 4-beta-N-acetylglucosaminlytransferase activity"/>
    <property type="evidence" value="ECO:0007669"/>
    <property type="project" value="RHEA"/>
</dbReference>
<comment type="subcellular location">
    <subcellularLocation>
        <location evidence="10">Cell membrane</location>
        <topology evidence="10">Peripheral membrane protein</topology>
        <orientation evidence="10">Cytoplasmic side</orientation>
    </subcellularLocation>
</comment>